<evidence type="ECO:0000313" key="1">
    <source>
        <dbReference type="EMBL" id="MBF5052738.1"/>
    </source>
</evidence>
<proteinExistence type="predicted"/>
<accession>A0ABS0AF11</accession>
<dbReference type="Proteomes" id="UP000644441">
    <property type="component" value="Unassembled WGS sequence"/>
</dbReference>
<dbReference type="EMBL" id="ARXR01000008">
    <property type="protein sequence ID" value="MBF5052738.1"/>
    <property type="molecule type" value="Genomic_DNA"/>
</dbReference>
<protein>
    <submittedName>
        <fullName evidence="1">Uncharacterized protein</fullName>
    </submittedName>
</protein>
<name>A0ABS0AF11_9GAMM</name>
<dbReference type="RefSeq" id="WP_228547973.1">
    <property type="nucleotide sequence ID" value="NZ_ARXR01000008.1"/>
</dbReference>
<organism evidence="1 2">
    <name type="scientific">Alloalcanivorax venustensis ISO4</name>
    <dbReference type="NCBI Taxonomy" id="1177184"/>
    <lineage>
        <taxon>Bacteria</taxon>
        <taxon>Pseudomonadati</taxon>
        <taxon>Pseudomonadota</taxon>
        <taxon>Gammaproteobacteria</taxon>
        <taxon>Oceanospirillales</taxon>
        <taxon>Alcanivoracaceae</taxon>
        <taxon>Alloalcanivorax</taxon>
    </lineage>
</organism>
<gene>
    <name evidence="1" type="ORF">ISO4_01340</name>
</gene>
<keyword evidence="2" id="KW-1185">Reference proteome</keyword>
<evidence type="ECO:0000313" key="2">
    <source>
        <dbReference type="Proteomes" id="UP000644441"/>
    </source>
</evidence>
<reference evidence="1 2" key="1">
    <citation type="submission" date="2012-09" db="EMBL/GenBank/DDBJ databases">
        <title>Genome Sequence of alkane-degrading Bacterium Alcanivorax venustensis ISO4.</title>
        <authorList>
            <person name="Lai Q."/>
            <person name="Shao Z."/>
        </authorList>
    </citation>
    <scope>NUCLEOTIDE SEQUENCE [LARGE SCALE GENOMIC DNA]</scope>
    <source>
        <strain evidence="1 2">ISO4</strain>
    </source>
</reference>
<sequence length="74" mass="8723">MKQHIEVRVPQHLPFLEAICWDLRNVRVLTNDEMLNRYERGWAYRGVLADLEGTERGFVKQLAARKGSWLQVDV</sequence>
<comment type="caution">
    <text evidence="1">The sequence shown here is derived from an EMBL/GenBank/DDBJ whole genome shotgun (WGS) entry which is preliminary data.</text>
</comment>